<dbReference type="EMBL" id="CP027754">
    <property type="protein sequence ID" value="AZE56329.1"/>
    <property type="molecule type" value="Genomic_DNA"/>
</dbReference>
<evidence type="ECO:0000313" key="2">
    <source>
        <dbReference type="Proteomes" id="UP000268696"/>
    </source>
</evidence>
<evidence type="ECO:0000313" key="1">
    <source>
        <dbReference type="EMBL" id="AZE56329.1"/>
    </source>
</evidence>
<protein>
    <submittedName>
        <fullName evidence="1">Uncharacterized protein</fullName>
    </submittedName>
</protein>
<dbReference type="AlphaFoldDB" id="A0A3G7UCP1"/>
<organism evidence="1 2">
    <name type="scientific">Pseudomonas synxantha</name>
    <dbReference type="NCBI Taxonomy" id="47883"/>
    <lineage>
        <taxon>Bacteria</taxon>
        <taxon>Pseudomonadati</taxon>
        <taxon>Pseudomonadota</taxon>
        <taxon>Gammaproteobacteria</taxon>
        <taxon>Pseudomonadales</taxon>
        <taxon>Pseudomonadaceae</taxon>
        <taxon>Pseudomonas</taxon>
    </lineage>
</organism>
<reference evidence="1 2" key="1">
    <citation type="submission" date="2018-03" db="EMBL/GenBank/DDBJ databases">
        <title>Diversity of phytobeneficial traits revealed by whole-genome analysis of worldwide-isolated phenazine-producing Pseudomonas spp.</title>
        <authorList>
            <person name="Biessy A."/>
            <person name="Novinscak A."/>
            <person name="Blom J."/>
            <person name="Leger G."/>
            <person name="Thomashow L.S."/>
            <person name="Cazorla F.M."/>
            <person name="Josic D."/>
            <person name="Filion M."/>
        </authorList>
    </citation>
    <scope>NUCLEOTIDE SEQUENCE [LARGE SCALE GENOMIC DNA]</scope>
    <source>
        <strain evidence="1 2">30B</strain>
    </source>
</reference>
<dbReference type="Proteomes" id="UP000268696">
    <property type="component" value="Chromosome"/>
</dbReference>
<sequence length="228" mass="24992">MNATYQTIKIEADLTTGELLEVARTYTVTPLTIPADKYEQPATAQKPVQTPLSLEHTQDALRLKVATNDAHIKAQELSGCDVAALPVRRVTRPKKITINHIAKHVMLADAQEESSNGSPHQNWVEDYVMGACYTVAGANKGKLNVNPAHVFTAVKMDVISTESVRAAFRNSKGEPLGKTQVSLIAQCARFALKGMQMHLDRNPTLYQALQTEVDFITAYYEQGQAIAA</sequence>
<name>A0A3G7UCP1_9PSED</name>
<dbReference type="RefSeq" id="WP_124378686.1">
    <property type="nucleotide sequence ID" value="NZ_CP027754.1"/>
</dbReference>
<accession>A0A3G7UCP1</accession>
<proteinExistence type="predicted"/>
<gene>
    <name evidence="1" type="ORF">C4K03_4182</name>
</gene>